<evidence type="ECO:0008006" key="5">
    <source>
        <dbReference type="Google" id="ProtNLM"/>
    </source>
</evidence>
<organism evidence="3 4">
    <name type="scientific">Thioclava nitratireducens</name>
    <dbReference type="NCBI Taxonomy" id="1915078"/>
    <lineage>
        <taxon>Bacteria</taxon>
        <taxon>Pseudomonadati</taxon>
        <taxon>Pseudomonadota</taxon>
        <taxon>Alphaproteobacteria</taxon>
        <taxon>Rhodobacterales</taxon>
        <taxon>Paracoccaceae</taxon>
        <taxon>Thioclava</taxon>
    </lineage>
</organism>
<dbReference type="PANTHER" id="PTHR34982:SF1">
    <property type="entry name" value="FLAGELLAR ASSEMBLY PROTEIN FLIH"/>
    <property type="match status" value="1"/>
</dbReference>
<dbReference type="RefSeq" id="WP_075775853.1">
    <property type="nucleotide sequence ID" value="NZ_CP019437.1"/>
</dbReference>
<dbReference type="InterPro" id="IPR051472">
    <property type="entry name" value="T3SS_Stator/FliH"/>
</dbReference>
<sequence>MTVFQRDFDEEMQAEDARRAAERLKVFTQADLDAAAAAARAQGFEAGRAQGRNEATTEIRTSLEARQTEALEKLSPEITALLGNQLAHQAALERHLCGFALRVCEKVFPEFIESCSTARVETQIRRAMEIALRKPSLTIRLSPANVAGLTPVIEASAGPNSPALNIVADPALADGDIHADWEDGVMDYSFETVCRSILIALRQTISPQATPIRKAV</sequence>
<dbReference type="PANTHER" id="PTHR34982">
    <property type="entry name" value="YOP PROTEINS TRANSLOCATION PROTEIN L"/>
    <property type="match status" value="1"/>
</dbReference>
<protein>
    <recommendedName>
        <fullName evidence="5">Flagellar assembly protein FliH/Type III secretion system HrpE domain-containing protein</fullName>
    </recommendedName>
</protein>
<name>A0ABM6IE32_9RHOB</name>
<evidence type="ECO:0000256" key="1">
    <source>
        <dbReference type="ARBA" id="ARBA00022448"/>
    </source>
</evidence>
<keyword evidence="2" id="KW-0653">Protein transport</keyword>
<gene>
    <name evidence="3" type="ORF">BMG03_03345</name>
</gene>
<reference evidence="3 4" key="1">
    <citation type="submission" date="2017-01" db="EMBL/GenBank/DDBJ databases">
        <title>The complete genome sequence of a sulfur-oxidizing marine bacterium Thioclava sp. 25B10_4T.</title>
        <authorList>
            <person name="Liu Y."/>
            <person name="Lai Q."/>
            <person name="Shao Z."/>
        </authorList>
    </citation>
    <scope>NUCLEOTIDE SEQUENCE [LARGE SCALE GENOMIC DNA]</scope>
    <source>
        <strain evidence="3 4">25B10_4</strain>
    </source>
</reference>
<evidence type="ECO:0000313" key="4">
    <source>
        <dbReference type="Proteomes" id="UP000185622"/>
    </source>
</evidence>
<keyword evidence="4" id="KW-1185">Reference proteome</keyword>
<dbReference type="EMBL" id="CP019437">
    <property type="protein sequence ID" value="AQS46937.1"/>
    <property type="molecule type" value="Genomic_DNA"/>
</dbReference>
<dbReference type="Proteomes" id="UP000185622">
    <property type="component" value="Chromosome"/>
</dbReference>
<proteinExistence type="predicted"/>
<evidence type="ECO:0000256" key="2">
    <source>
        <dbReference type="ARBA" id="ARBA00022927"/>
    </source>
</evidence>
<accession>A0ABM6IE32</accession>
<keyword evidence="1" id="KW-0813">Transport</keyword>
<evidence type="ECO:0000313" key="3">
    <source>
        <dbReference type="EMBL" id="AQS46937.1"/>
    </source>
</evidence>